<evidence type="ECO:0000256" key="1">
    <source>
        <dbReference type="SAM" id="Phobius"/>
    </source>
</evidence>
<dbReference type="InterPro" id="IPR018750">
    <property type="entry name" value="DUF2306_membrane"/>
</dbReference>
<feature type="transmembrane region" description="Helical" evidence="1">
    <location>
        <begin position="136"/>
        <end position="156"/>
    </location>
</feature>
<dbReference type="Proteomes" id="UP000585437">
    <property type="component" value="Unassembled WGS sequence"/>
</dbReference>
<protein>
    <submittedName>
        <fullName evidence="2">Putative membrane protein</fullName>
    </submittedName>
</protein>
<dbReference type="EMBL" id="JACHBU010000001">
    <property type="protein sequence ID" value="MBB6507052.1"/>
    <property type="molecule type" value="Genomic_DNA"/>
</dbReference>
<dbReference type="RefSeq" id="WP_184653514.1">
    <property type="nucleotide sequence ID" value="NZ_JACHBU010000001.1"/>
</dbReference>
<accession>A0A7X0JI10</accession>
<evidence type="ECO:0000313" key="3">
    <source>
        <dbReference type="Proteomes" id="UP000585437"/>
    </source>
</evidence>
<keyword evidence="3" id="KW-1185">Reference proteome</keyword>
<dbReference type="AlphaFoldDB" id="A0A7X0JI10"/>
<organism evidence="2 3">
    <name type="scientific">Rhizobium soli</name>
    <dbReference type="NCBI Taxonomy" id="424798"/>
    <lineage>
        <taxon>Bacteria</taxon>
        <taxon>Pseudomonadati</taxon>
        <taxon>Pseudomonadota</taxon>
        <taxon>Alphaproteobacteria</taxon>
        <taxon>Hyphomicrobiales</taxon>
        <taxon>Rhizobiaceae</taxon>
        <taxon>Rhizobium/Agrobacterium group</taxon>
        <taxon>Rhizobium</taxon>
    </lineage>
</organism>
<feature type="transmembrane region" description="Helical" evidence="1">
    <location>
        <begin position="106"/>
        <end position="124"/>
    </location>
</feature>
<dbReference type="Pfam" id="PF10067">
    <property type="entry name" value="DUF2306"/>
    <property type="match status" value="1"/>
</dbReference>
<gene>
    <name evidence="2" type="ORF">F4695_000371</name>
</gene>
<evidence type="ECO:0000313" key="2">
    <source>
        <dbReference type="EMBL" id="MBB6507052.1"/>
    </source>
</evidence>
<keyword evidence="1" id="KW-1133">Transmembrane helix</keyword>
<feature type="transmembrane region" description="Helical" evidence="1">
    <location>
        <begin position="12"/>
        <end position="32"/>
    </location>
</feature>
<sequence>MNLQPLLDAPIAVQIHVAAVLPAAVLGAYILLNRKGTPIHRLLGRIWMMLMAVTSLSSFFIHGIDLVYGFGPIHLLSIFVLFNIWQAIASARARNIRLHKAAVKGMYFGGIVIAGLFTFIPGRIMNAVVFSGGPNWILLVTLAAIAAALFLQHRLIRHRL</sequence>
<name>A0A7X0JI10_9HYPH</name>
<keyword evidence="1" id="KW-0472">Membrane</keyword>
<comment type="caution">
    <text evidence="2">The sequence shown here is derived from an EMBL/GenBank/DDBJ whole genome shotgun (WGS) entry which is preliminary data.</text>
</comment>
<feature type="transmembrane region" description="Helical" evidence="1">
    <location>
        <begin position="44"/>
        <end position="61"/>
    </location>
</feature>
<reference evidence="2 3" key="1">
    <citation type="submission" date="2020-08" db="EMBL/GenBank/DDBJ databases">
        <title>The Agave Microbiome: Exploring the role of microbial communities in plant adaptations to desert environments.</title>
        <authorList>
            <person name="Partida-Martinez L.P."/>
        </authorList>
    </citation>
    <scope>NUCLEOTIDE SEQUENCE [LARGE SCALE GENOMIC DNA]</scope>
    <source>
        <strain evidence="2 3">AS3.12</strain>
    </source>
</reference>
<proteinExistence type="predicted"/>
<keyword evidence="1" id="KW-0812">Transmembrane</keyword>
<feature type="transmembrane region" description="Helical" evidence="1">
    <location>
        <begin position="67"/>
        <end position="85"/>
    </location>
</feature>